<comment type="subunit">
    <text evidence="2">Monomer. Binds 30S ribosomal subunits, but not 50S ribosomal subunits or 70S ribosomes.</text>
</comment>
<dbReference type="NCBIfam" id="TIGR00082">
    <property type="entry name" value="rbfA"/>
    <property type="match status" value="1"/>
</dbReference>
<dbReference type="Pfam" id="PF02033">
    <property type="entry name" value="RBFA"/>
    <property type="match status" value="1"/>
</dbReference>
<evidence type="ECO:0000313" key="3">
    <source>
        <dbReference type="EMBL" id="PMP62044.1"/>
    </source>
</evidence>
<dbReference type="GO" id="GO:0043024">
    <property type="term" value="F:ribosomal small subunit binding"/>
    <property type="evidence" value="ECO:0007669"/>
    <property type="project" value="TreeGrafter"/>
</dbReference>
<keyword evidence="1 2" id="KW-0690">Ribosome biogenesis</keyword>
<sequence>MSRRPEKLASLLKEEISEIILRELNDPILKNIITITDVKLGSDLKKATVYFRVFGADPSEVEKALKKSKGYIKKLLSQKITIKFLPDLEFLQDTSEEREKRLEELFEKIRTSTKV</sequence>
<organism evidence="3 4">
    <name type="scientific">Caldimicrobium thiodismutans</name>
    <dbReference type="NCBI Taxonomy" id="1653476"/>
    <lineage>
        <taxon>Bacteria</taxon>
        <taxon>Pseudomonadati</taxon>
        <taxon>Thermodesulfobacteriota</taxon>
        <taxon>Thermodesulfobacteria</taxon>
        <taxon>Thermodesulfobacteriales</taxon>
        <taxon>Thermodesulfobacteriaceae</taxon>
        <taxon>Caldimicrobium</taxon>
    </lineage>
</organism>
<comment type="caution">
    <text evidence="3">The sequence shown here is derived from an EMBL/GenBank/DDBJ whole genome shotgun (WGS) entry which is preliminary data.</text>
</comment>
<accession>A0A2N7PIP4</accession>
<evidence type="ECO:0000256" key="2">
    <source>
        <dbReference type="HAMAP-Rule" id="MF_00003"/>
    </source>
</evidence>
<dbReference type="Proteomes" id="UP000235731">
    <property type="component" value="Unassembled WGS sequence"/>
</dbReference>
<dbReference type="GO" id="GO:0030490">
    <property type="term" value="P:maturation of SSU-rRNA"/>
    <property type="evidence" value="ECO:0007669"/>
    <property type="project" value="UniProtKB-UniRule"/>
</dbReference>
<comment type="similarity">
    <text evidence="2">Belongs to the RbfA family.</text>
</comment>
<protein>
    <recommendedName>
        <fullName evidence="2">Ribosome-binding factor A</fullName>
    </recommendedName>
</protein>
<dbReference type="InterPro" id="IPR023799">
    <property type="entry name" value="RbfA_dom_sf"/>
</dbReference>
<dbReference type="InterPro" id="IPR000238">
    <property type="entry name" value="RbfA"/>
</dbReference>
<dbReference type="SUPFAM" id="SSF89919">
    <property type="entry name" value="Ribosome-binding factor A, RbfA"/>
    <property type="match status" value="1"/>
</dbReference>
<dbReference type="HAMAP" id="MF_00003">
    <property type="entry name" value="RbfA"/>
    <property type="match status" value="1"/>
</dbReference>
<dbReference type="PANTHER" id="PTHR33515:SF1">
    <property type="entry name" value="RIBOSOME-BINDING FACTOR A, CHLOROPLASTIC-RELATED"/>
    <property type="match status" value="1"/>
</dbReference>
<reference evidence="3 4" key="1">
    <citation type="submission" date="2018-01" db="EMBL/GenBank/DDBJ databases">
        <title>Metagenomic assembled genomes from two thermal pools in the Uzon Caldera, Kamchatka, Russia.</title>
        <authorList>
            <person name="Wilkins L."/>
            <person name="Ettinger C."/>
        </authorList>
    </citation>
    <scope>NUCLEOTIDE SEQUENCE [LARGE SCALE GENOMIC DNA]</scope>
    <source>
        <strain evidence="3">ZAV-15</strain>
    </source>
</reference>
<proteinExistence type="inferred from homology"/>
<name>A0A2N7PIP4_9BACT</name>
<comment type="subcellular location">
    <subcellularLocation>
        <location evidence="2">Cytoplasm</location>
    </subcellularLocation>
</comment>
<dbReference type="AlphaFoldDB" id="A0A2N7PIP4"/>
<dbReference type="PANTHER" id="PTHR33515">
    <property type="entry name" value="RIBOSOME-BINDING FACTOR A, CHLOROPLASTIC-RELATED"/>
    <property type="match status" value="1"/>
</dbReference>
<gene>
    <name evidence="2 3" type="primary">rbfA</name>
    <name evidence="3" type="ORF">C0197_05020</name>
</gene>
<evidence type="ECO:0000313" key="4">
    <source>
        <dbReference type="Proteomes" id="UP000235731"/>
    </source>
</evidence>
<keyword evidence="2" id="KW-0963">Cytoplasm</keyword>
<dbReference type="Gene3D" id="3.30.300.20">
    <property type="match status" value="1"/>
</dbReference>
<dbReference type="EMBL" id="PNIE01000070">
    <property type="protein sequence ID" value="PMP62044.1"/>
    <property type="molecule type" value="Genomic_DNA"/>
</dbReference>
<comment type="function">
    <text evidence="2">One of several proteins that assist in the late maturation steps of the functional core of the 30S ribosomal subunit. Associates with free 30S ribosomal subunits (but not with 30S subunits that are part of 70S ribosomes or polysomes). Required for efficient processing of 16S rRNA. May interact with the 5'-terminal helix region of 16S rRNA.</text>
</comment>
<dbReference type="GO" id="GO:0005829">
    <property type="term" value="C:cytosol"/>
    <property type="evidence" value="ECO:0007669"/>
    <property type="project" value="TreeGrafter"/>
</dbReference>
<evidence type="ECO:0000256" key="1">
    <source>
        <dbReference type="ARBA" id="ARBA00022517"/>
    </source>
</evidence>
<dbReference type="InterPro" id="IPR015946">
    <property type="entry name" value="KH_dom-like_a/b"/>
</dbReference>